<evidence type="ECO:0000313" key="2">
    <source>
        <dbReference type="EMBL" id="CCQ32315.1"/>
    </source>
</evidence>
<evidence type="ECO:0000313" key="3">
    <source>
        <dbReference type="EMBL" id="ERJ04675.1"/>
    </source>
</evidence>
<feature type="compositionally biased region" description="Polar residues" evidence="1">
    <location>
        <begin position="58"/>
        <end position="67"/>
    </location>
</feature>
<dbReference type="Pfam" id="PF19121">
    <property type="entry name" value="DUF5805"/>
    <property type="match status" value="1"/>
</dbReference>
<evidence type="ECO:0000313" key="5">
    <source>
        <dbReference type="Proteomes" id="UP000015381"/>
    </source>
</evidence>
<dbReference type="HOGENOM" id="CLU_159080_0_0_2"/>
<dbReference type="KEGG" id="hti:HTIA_0164"/>
<gene>
    <name evidence="3" type="ORF">HLRTI_003362</name>
    <name evidence="2" type="ORF">HTIA_0164</name>
</gene>
<protein>
    <submittedName>
        <fullName evidence="3">Uncharacterized protein</fullName>
    </submittedName>
</protein>
<reference evidence="3 4" key="1">
    <citation type="journal article" date="2011" name="J. Bacteriol.">
        <title>Genome sequence of Halorhabdus tiamatea, the first archaeon isolated from a deep-sea anoxic brine lake.</title>
        <authorList>
            <person name="Antunes A."/>
            <person name="Alam I."/>
            <person name="Bajic V.B."/>
            <person name="Stingl U."/>
        </authorList>
    </citation>
    <scope>NUCLEOTIDE SEQUENCE [LARGE SCALE GENOMIC DNA]</scope>
    <source>
        <strain evidence="3 4">SARL4B</strain>
    </source>
</reference>
<evidence type="ECO:0000313" key="4">
    <source>
        <dbReference type="Proteomes" id="UP000003861"/>
    </source>
</evidence>
<organism evidence="3 4">
    <name type="scientific">Halorhabdus tiamatea SARL4B</name>
    <dbReference type="NCBI Taxonomy" id="1033806"/>
    <lineage>
        <taxon>Archaea</taxon>
        <taxon>Methanobacteriati</taxon>
        <taxon>Methanobacteriota</taxon>
        <taxon>Stenosarchaea group</taxon>
        <taxon>Halobacteria</taxon>
        <taxon>Halobacteriales</taxon>
        <taxon>Haloarculaceae</taxon>
        <taxon>Halorhabdus</taxon>
    </lineage>
</organism>
<reference evidence="3 4" key="2">
    <citation type="journal article" date="2013" name="PLoS ONE">
        <title>INDIGO - INtegrated Data Warehouse of MIcrobial GenOmes with Examples from the Red Sea Extremophiles.</title>
        <authorList>
            <person name="Alam I."/>
            <person name="Antunes A."/>
            <person name="Kamau A.A."/>
            <person name="Ba Alawi W."/>
            <person name="Kalkatawi M."/>
            <person name="Stingl U."/>
            <person name="Bajic V.B."/>
        </authorList>
    </citation>
    <scope>NUCLEOTIDE SEQUENCE [LARGE SCALE GENOMIC DNA]</scope>
    <source>
        <strain evidence="3 4">SARL4B</strain>
    </source>
</reference>
<accession>F7PQM8</accession>
<keyword evidence="5" id="KW-1185">Reference proteome</keyword>
<sequence length="133" mass="14948">MPDEEPMSRTAVKTYVPAYQKEAWQSHADELDMSQSEFVRTMVQAGRRQYTADEGTHESPQSTSGDNRSPDEHGLADRVRQQLSSEDALTWDELVAALTDDVESRLEEALDELQADNVVKYSGRDGGYILLEP</sequence>
<feature type="region of interest" description="Disordered" evidence="1">
    <location>
        <begin position="42"/>
        <end position="84"/>
    </location>
</feature>
<proteinExistence type="predicted"/>
<dbReference type="InterPro" id="IPR043828">
    <property type="entry name" value="DUF5805"/>
</dbReference>
<evidence type="ECO:0000256" key="1">
    <source>
        <dbReference type="SAM" id="MobiDB-lite"/>
    </source>
</evidence>
<dbReference type="AlphaFoldDB" id="F7PQM8"/>
<dbReference type="RefSeq" id="WP_008528451.1">
    <property type="nucleotide sequence ID" value="NC_021921.1"/>
</dbReference>
<reference evidence="2 5" key="3">
    <citation type="journal article" date="2014" name="Environ. Microbiol.">
        <title>Halorhabdus tiamatea: proteogenomics and glycosidase activity measurements identify the first cultivated euryarchaeon from a deep-sea anoxic brine lake as potential polysaccharide degrader.</title>
        <authorList>
            <person name="Werner J."/>
            <person name="Ferrer M."/>
            <person name="Michel G."/>
            <person name="Mann A.J."/>
            <person name="Huang S."/>
            <person name="Juarez S."/>
            <person name="Ciordia S."/>
            <person name="Albar J.P."/>
            <person name="Alcaide M."/>
            <person name="La Cono V."/>
            <person name="Yakimov M.M."/>
            <person name="Antunes A."/>
            <person name="Taborda M."/>
            <person name="Da Costa M.S."/>
            <person name="Amann R.I."/>
            <person name="Gloeckner F.O."/>
            <person name="Golyshina O.V."/>
            <person name="Golyshin P.N."/>
            <person name="Teeling H."/>
        </authorList>
    </citation>
    <scope>NUCLEOTIDE SEQUENCE [LARGE SCALE GENOMIC DNA]</scope>
    <source>
        <strain evidence="5">SARL4B</strain>
        <strain evidence="2">Type strain: SARL4B</strain>
    </source>
</reference>
<dbReference type="eggNOG" id="arCOG06216">
    <property type="taxonomic scope" value="Archaea"/>
</dbReference>
<dbReference type="OrthoDB" id="210343at2157"/>
<dbReference type="Proteomes" id="UP000015381">
    <property type="component" value="Chromosome I"/>
</dbReference>
<name>F7PQM8_9EURY</name>
<dbReference type="EMBL" id="HF571520">
    <property type="protein sequence ID" value="CCQ32315.1"/>
    <property type="molecule type" value="Genomic_DNA"/>
</dbReference>
<dbReference type="PATRIC" id="fig|1033806.12.peg.160"/>
<feature type="compositionally biased region" description="Basic and acidic residues" evidence="1">
    <location>
        <begin position="68"/>
        <end position="80"/>
    </location>
</feature>
<dbReference type="Proteomes" id="UP000003861">
    <property type="component" value="Unassembled WGS sequence"/>
</dbReference>
<dbReference type="EMBL" id="AFNT02000063">
    <property type="protein sequence ID" value="ERJ04675.1"/>
    <property type="molecule type" value="Genomic_DNA"/>
</dbReference>
<dbReference type="GeneID" id="23798492"/>